<evidence type="ECO:0000313" key="6">
    <source>
        <dbReference type="EMBL" id="KAK3094778.1"/>
    </source>
</evidence>
<name>A0AA88XZH2_PINIB</name>
<keyword evidence="7" id="KW-1185">Reference proteome</keyword>
<organism evidence="6 7">
    <name type="scientific">Pinctada imbricata</name>
    <name type="common">Atlantic pearl-oyster</name>
    <name type="synonym">Pinctada martensii</name>
    <dbReference type="NCBI Taxonomy" id="66713"/>
    <lineage>
        <taxon>Eukaryota</taxon>
        <taxon>Metazoa</taxon>
        <taxon>Spiralia</taxon>
        <taxon>Lophotrochozoa</taxon>
        <taxon>Mollusca</taxon>
        <taxon>Bivalvia</taxon>
        <taxon>Autobranchia</taxon>
        <taxon>Pteriomorphia</taxon>
        <taxon>Pterioida</taxon>
        <taxon>Pterioidea</taxon>
        <taxon>Pteriidae</taxon>
        <taxon>Pinctada</taxon>
    </lineage>
</organism>
<dbReference type="PANTHER" id="PTHR12489">
    <property type="entry name" value="LIPOMA HMGIC FUSION PARTNER-LIKE PROTEIN"/>
    <property type="match status" value="1"/>
</dbReference>
<evidence type="ECO:0000256" key="3">
    <source>
        <dbReference type="ARBA" id="ARBA00022989"/>
    </source>
</evidence>
<protein>
    <recommendedName>
        <fullName evidence="8">Lipoma HMGIC fusion partner-like protein</fullName>
    </recommendedName>
</protein>
<evidence type="ECO:0000256" key="2">
    <source>
        <dbReference type="ARBA" id="ARBA00022692"/>
    </source>
</evidence>
<comment type="caution">
    <text evidence="6">The sequence shown here is derived from an EMBL/GenBank/DDBJ whole genome shotgun (WGS) entry which is preliminary data.</text>
</comment>
<dbReference type="AlphaFoldDB" id="A0AA88XZH2"/>
<dbReference type="Gene3D" id="1.20.140.150">
    <property type="match status" value="1"/>
</dbReference>
<dbReference type="EMBL" id="VSWD01000008">
    <property type="protein sequence ID" value="KAK3094778.1"/>
    <property type="molecule type" value="Genomic_DNA"/>
</dbReference>
<keyword evidence="4 5" id="KW-0472">Membrane</keyword>
<feature type="transmembrane region" description="Helical" evidence="5">
    <location>
        <begin position="93"/>
        <end position="112"/>
    </location>
</feature>
<dbReference type="Pfam" id="PF10242">
    <property type="entry name" value="L_HMGIC_fpl"/>
    <property type="match status" value="1"/>
</dbReference>
<accession>A0AA88XZH2</accession>
<evidence type="ECO:0000256" key="1">
    <source>
        <dbReference type="ARBA" id="ARBA00004141"/>
    </source>
</evidence>
<dbReference type="Proteomes" id="UP001186944">
    <property type="component" value="Unassembled WGS sequence"/>
</dbReference>
<reference evidence="6" key="1">
    <citation type="submission" date="2019-08" db="EMBL/GenBank/DDBJ databases">
        <title>The improved chromosome-level genome for the pearl oyster Pinctada fucata martensii using PacBio sequencing and Hi-C.</title>
        <authorList>
            <person name="Zheng Z."/>
        </authorList>
    </citation>
    <scope>NUCLEOTIDE SEQUENCE</scope>
    <source>
        <strain evidence="6">ZZ-2019</strain>
        <tissue evidence="6">Adductor muscle</tissue>
    </source>
</reference>
<comment type="subcellular location">
    <subcellularLocation>
        <location evidence="1">Membrane</location>
        <topology evidence="1">Multi-pass membrane protein</topology>
    </subcellularLocation>
</comment>
<evidence type="ECO:0008006" key="8">
    <source>
        <dbReference type="Google" id="ProtNLM"/>
    </source>
</evidence>
<dbReference type="PANTHER" id="PTHR12489:SF16">
    <property type="entry name" value="LHFPL TETRASPAN SUBFAMILY MEMBER 6 PROTEIN-RELATED"/>
    <property type="match status" value="1"/>
</dbReference>
<evidence type="ECO:0000256" key="4">
    <source>
        <dbReference type="ARBA" id="ARBA00023136"/>
    </source>
</evidence>
<feature type="transmembrane region" description="Helical" evidence="5">
    <location>
        <begin position="53"/>
        <end position="81"/>
    </location>
</feature>
<proteinExistence type="predicted"/>
<feature type="transmembrane region" description="Helical" evidence="5">
    <location>
        <begin position="139"/>
        <end position="161"/>
    </location>
</feature>
<keyword evidence="2 5" id="KW-0812">Transmembrane</keyword>
<dbReference type="GO" id="GO:0016020">
    <property type="term" value="C:membrane"/>
    <property type="evidence" value="ECO:0007669"/>
    <property type="project" value="UniProtKB-SubCell"/>
</dbReference>
<evidence type="ECO:0000313" key="7">
    <source>
        <dbReference type="Proteomes" id="UP001186944"/>
    </source>
</evidence>
<dbReference type="InterPro" id="IPR019372">
    <property type="entry name" value="LHFPL"/>
</dbReference>
<keyword evidence="3 5" id="KW-1133">Transmembrane helix</keyword>
<gene>
    <name evidence="6" type="ORF">FSP39_006138</name>
</gene>
<sequence length="176" mass="19066">MPYWLRGSLPDLQDAATYFGVFRRCNFPYESEGKILLREECGRYSSFLDIPSLWWQIGTLTIGVGCCLAVLIAITAVLAICIQDIVSPKIAKVAGVLQLCAALLIGGGVAIYPNGWNSQEVQQACGSTSGPYILGECSLYWAFYVTGSCAGTILIMSFLACHAARRKNGRNNPTDV</sequence>
<evidence type="ECO:0000256" key="5">
    <source>
        <dbReference type="SAM" id="Phobius"/>
    </source>
</evidence>